<accession>A0A061H2S5</accession>
<organism evidence="1 2">
    <name type="scientific">Pseudozyma flocculosa PF-1</name>
    <dbReference type="NCBI Taxonomy" id="1277687"/>
    <lineage>
        <taxon>Eukaryota</taxon>
        <taxon>Fungi</taxon>
        <taxon>Dikarya</taxon>
        <taxon>Basidiomycota</taxon>
        <taxon>Ustilaginomycotina</taxon>
        <taxon>Ustilaginomycetes</taxon>
        <taxon>Ustilaginales</taxon>
        <taxon>Ustilaginaceae</taxon>
        <taxon>Pseudozyma</taxon>
    </lineage>
</organism>
<evidence type="ECO:0000313" key="2">
    <source>
        <dbReference type="Proteomes" id="UP000053664"/>
    </source>
</evidence>
<reference evidence="1 2" key="1">
    <citation type="journal article" date="2013" name="Plant Cell">
        <title>The transition from a phytopathogenic smut ancestor to an anamorphic biocontrol agent deciphered by comparative whole-genome analysis.</title>
        <authorList>
            <person name="Lefebvre F."/>
            <person name="Joly D.L."/>
            <person name="Labbe C."/>
            <person name="Teichmann B."/>
            <person name="Linning R."/>
            <person name="Belzile F."/>
            <person name="Bakkeren G."/>
            <person name="Belanger R.R."/>
        </authorList>
    </citation>
    <scope>NUCLEOTIDE SEQUENCE [LARGE SCALE GENOMIC DNA]</scope>
    <source>
        <strain evidence="1 2">PF-1</strain>
    </source>
</reference>
<dbReference type="HOGENOM" id="CLU_1240609_0_0_1"/>
<dbReference type="AlphaFoldDB" id="A0A061H2S5"/>
<dbReference type="Proteomes" id="UP000053664">
    <property type="component" value="Unassembled WGS sequence"/>
</dbReference>
<dbReference type="KEGG" id="pfp:PFL1_05306"/>
<evidence type="ECO:0000313" key="1">
    <source>
        <dbReference type="EMBL" id="EPQ27022.1"/>
    </source>
</evidence>
<dbReference type="EMBL" id="KE361641">
    <property type="protein sequence ID" value="EPQ27022.1"/>
    <property type="molecule type" value="Genomic_DNA"/>
</dbReference>
<sequence length="223" mass="24726">MNGGARVTPLGVIGSCGPYSMQPARQLDEGDPPTLNREAFLVKYPDGTLSGIWAISDVIIEFKPAYTASMRCVPDHLPRYCSYNQHTLIVGVPAAITTDMRAKFKNILASDCGSEHEGYKWFEAKTSPQTDFMQEAKSSVLCDVGFKFSTTVNKKHPQGELYATVVNVHVKDLTDKASRRTVMRLDNVASNTDVDLGFLKKLEERGLHSKESPLDQRVKKEEA</sequence>
<proteinExistence type="predicted"/>
<dbReference type="RefSeq" id="XP_007881030.1">
    <property type="nucleotide sequence ID" value="XM_007882839.1"/>
</dbReference>
<gene>
    <name evidence="1" type="ORF">PFL1_05306</name>
</gene>
<name>A0A061H2S5_9BASI</name>
<protein>
    <submittedName>
        <fullName evidence="1">Uncharacterized protein</fullName>
    </submittedName>
</protein>
<dbReference type="GeneID" id="19319400"/>